<sequence length="153" mass="17468">MSTAESLNTDFRLENFFVGDFVSDGIIAKPNGQLIRRFKVEGHASFKKGTLTLNENFTYDDGEVDNRIWQILCLPDGSYEGYTTDLVGPPPRNHPIENLFSWSYRLKLPVKNVPVTLRFTDMMHFQNNAISNMATISKFGLPVLKIFQTFNKV</sequence>
<organism evidence="1 2">
    <name type="scientific">PS1 clade bacterium</name>
    <dbReference type="NCBI Taxonomy" id="2175152"/>
    <lineage>
        <taxon>Bacteria</taxon>
        <taxon>Pseudomonadati</taxon>
        <taxon>Pseudomonadota</taxon>
        <taxon>Alphaproteobacteria</taxon>
        <taxon>PS1 clade</taxon>
    </lineage>
</organism>
<reference evidence="1 2" key="1">
    <citation type="journal article" date="2018" name="Microbiome">
        <title>Fine metagenomic profile of the Mediterranean stratified and mixed water columns revealed by assembly and recruitment.</title>
        <authorList>
            <person name="Haro-Moreno J.M."/>
            <person name="Lopez-Perez M."/>
            <person name="De La Torre J.R."/>
            <person name="Picazo A."/>
            <person name="Camacho A."/>
            <person name="Rodriguez-Valera F."/>
        </authorList>
    </citation>
    <scope>NUCLEOTIDE SEQUENCE [LARGE SCALE GENOMIC DNA]</scope>
    <source>
        <strain evidence="1">MED-G55</strain>
    </source>
</reference>
<proteinExistence type="predicted"/>
<gene>
    <name evidence="1" type="ORF">DBW69_01535</name>
</gene>
<dbReference type="EMBL" id="QOQF01000003">
    <property type="protein sequence ID" value="RCL78100.1"/>
    <property type="molecule type" value="Genomic_DNA"/>
</dbReference>
<evidence type="ECO:0000313" key="1">
    <source>
        <dbReference type="EMBL" id="RCL78100.1"/>
    </source>
</evidence>
<evidence type="ECO:0000313" key="2">
    <source>
        <dbReference type="Proteomes" id="UP000252132"/>
    </source>
</evidence>
<dbReference type="Pfam" id="PF12915">
    <property type="entry name" value="DUF3833"/>
    <property type="match status" value="1"/>
</dbReference>
<dbReference type="AlphaFoldDB" id="A0A368E1X1"/>
<name>A0A368E1X1_9PROT</name>
<comment type="caution">
    <text evidence="1">The sequence shown here is derived from an EMBL/GenBank/DDBJ whole genome shotgun (WGS) entry which is preliminary data.</text>
</comment>
<dbReference type="Proteomes" id="UP000252132">
    <property type="component" value="Unassembled WGS sequence"/>
</dbReference>
<accession>A0A368E1X1</accession>
<protein>
    <submittedName>
        <fullName evidence="1">DUF3833 family protein</fullName>
    </submittedName>
</protein>
<dbReference type="InterPro" id="IPR024409">
    <property type="entry name" value="DUF3833"/>
</dbReference>